<dbReference type="InterPro" id="IPR022280">
    <property type="entry name" value="PRTRC_protein-B"/>
</dbReference>
<name>A0A0M9VHR1_9FLAO</name>
<protein>
    <submittedName>
        <fullName evidence="1">PRTRC system protein B</fullName>
    </submittedName>
</protein>
<reference evidence="1 2" key="1">
    <citation type="submission" date="2015-08" db="EMBL/GenBank/DDBJ databases">
        <title>Whole genome sequence of Flavobacterium akiainvivens IK-1T, from decaying Wikstroemia oahuensis, an endemic Hawaiian shrub.</title>
        <authorList>
            <person name="Wan X."/>
            <person name="Hou S."/>
            <person name="Saito J."/>
            <person name="Donachie S."/>
        </authorList>
    </citation>
    <scope>NUCLEOTIDE SEQUENCE [LARGE SCALE GENOMIC DNA]</scope>
    <source>
        <strain evidence="1 2">IK-1</strain>
    </source>
</reference>
<dbReference type="NCBIfam" id="TIGR03737">
    <property type="entry name" value="PRTRC_B"/>
    <property type="match status" value="1"/>
</dbReference>
<dbReference type="AlphaFoldDB" id="A0A0M9VHR1"/>
<dbReference type="Pfam" id="PF14460">
    <property type="entry name" value="Prok-E2_D"/>
    <property type="match status" value="1"/>
</dbReference>
<dbReference type="Proteomes" id="UP000037755">
    <property type="component" value="Unassembled WGS sequence"/>
</dbReference>
<dbReference type="STRING" id="1202724.AM493_06990"/>
<accession>A0A0M9VHR1</accession>
<dbReference type="RefSeq" id="WP_054407048.1">
    <property type="nucleotide sequence ID" value="NZ_FOYA01000008.1"/>
</dbReference>
<evidence type="ECO:0000313" key="1">
    <source>
        <dbReference type="EMBL" id="KOS05812.1"/>
    </source>
</evidence>
<proteinExistence type="predicted"/>
<evidence type="ECO:0000313" key="2">
    <source>
        <dbReference type="Proteomes" id="UP000037755"/>
    </source>
</evidence>
<dbReference type="PATRIC" id="fig|1202724.3.peg.1454"/>
<gene>
    <name evidence="1" type="ORF">AM493_06990</name>
</gene>
<dbReference type="OrthoDB" id="1030341at2"/>
<keyword evidence="2" id="KW-1185">Reference proteome</keyword>
<dbReference type="InterPro" id="IPR032787">
    <property type="entry name" value="Prok-E2_D"/>
</dbReference>
<comment type="caution">
    <text evidence="1">The sequence shown here is derived from an EMBL/GenBank/DDBJ whole genome shotgun (WGS) entry which is preliminary data.</text>
</comment>
<organism evidence="1 2">
    <name type="scientific">Flavobacterium akiainvivens</name>
    <dbReference type="NCBI Taxonomy" id="1202724"/>
    <lineage>
        <taxon>Bacteria</taxon>
        <taxon>Pseudomonadati</taxon>
        <taxon>Bacteroidota</taxon>
        <taxon>Flavobacteriia</taxon>
        <taxon>Flavobacteriales</taxon>
        <taxon>Flavobacteriaceae</taxon>
        <taxon>Flavobacterium</taxon>
    </lineage>
</organism>
<sequence length="237" mass="26846">MKDITQDFGTLYHPLSALVFYQSKGSSKTTYVEHFDMDKNGNPINAHPLTEREAKVLAKALNTEKEKSKAFLKSNGILPTNVLHINPSENGTVLWYTKARKAKMYFTESLEIPNGTAQVPAMLWYASKQSVVVFALDKDRRPTEKTALFHAPFFNVYEDGHVCMGNVDVNIKNSASVEEFIQAWQSYFFNSYFSHLVNEHNPIKGNCVSLWKDLISTGKAFPTEVLKKTNKTIKTIL</sequence>
<dbReference type="EMBL" id="LIYD01000005">
    <property type="protein sequence ID" value="KOS05812.1"/>
    <property type="molecule type" value="Genomic_DNA"/>
</dbReference>